<dbReference type="AlphaFoldDB" id="E4S6V8"/>
<sequence>MKRKKRILLILAISLILIAVIFAIALEKALNSVLPPELVKEILNDESLNTELSNLLQKKDIVKDVQSIIYDQNQLRNDLAQDNRTTAPNSSYDQNESDKIKTNSNTTEKNINSEEKVSNNARTNNSFQNSLNKNKSKNGEQTFLSAEQEKLNISTADQLEAAKIVLSVMSVGEIKELIGLYKSGKKEEAIQKGINILKVRLTSEQKKRLLDIYYRNARK</sequence>
<dbReference type="HOGENOM" id="CLU_1254027_0_0_9"/>
<proteinExistence type="predicted"/>
<dbReference type="EMBL" id="CP002326">
    <property type="protein sequence ID" value="ADQ41741.1"/>
    <property type="molecule type" value="Genomic_DNA"/>
</dbReference>
<evidence type="ECO:0000313" key="2">
    <source>
        <dbReference type="EMBL" id="ADQ41741.1"/>
    </source>
</evidence>
<reference key="1">
    <citation type="submission" date="2010-11" db="EMBL/GenBank/DDBJ databases">
        <title>Complete sequence of chromosome of Caldicellulosiruptor kristjanssonii 177R1B.</title>
        <authorList>
            <consortium name="US DOE Joint Genome Institute"/>
            <person name="Lucas S."/>
            <person name="Copeland A."/>
            <person name="Lapidus A."/>
            <person name="Cheng J.-F."/>
            <person name="Bruce D."/>
            <person name="Goodwin L."/>
            <person name="Pitluck S."/>
            <person name="Davenport K."/>
            <person name="Detter J.C."/>
            <person name="Han C."/>
            <person name="Tapia R."/>
            <person name="Land M."/>
            <person name="Hauser L."/>
            <person name="Jeffries C."/>
            <person name="Kyrpides N."/>
            <person name="Ivanova N."/>
            <person name="Mikhailova N."/>
            <person name="Blumer-Schuette S.E."/>
            <person name="Kelly R.M."/>
            <person name="Woyke T."/>
        </authorList>
    </citation>
    <scope>NUCLEOTIDE SEQUENCE</scope>
    <source>
        <strain>177R1B</strain>
    </source>
</reference>
<evidence type="ECO:0000313" key="3">
    <source>
        <dbReference type="Proteomes" id="UP000009256"/>
    </source>
</evidence>
<dbReference type="Proteomes" id="UP000009256">
    <property type="component" value="Chromosome"/>
</dbReference>
<feature type="compositionally biased region" description="Polar residues" evidence="1">
    <location>
        <begin position="79"/>
        <end position="94"/>
    </location>
</feature>
<feature type="region of interest" description="Disordered" evidence="1">
    <location>
        <begin position="79"/>
        <end position="137"/>
    </location>
</feature>
<name>E4S6V8_CALA7</name>
<protein>
    <submittedName>
        <fullName evidence="2">Uncharacterized protein</fullName>
    </submittedName>
</protein>
<evidence type="ECO:0000256" key="1">
    <source>
        <dbReference type="SAM" id="MobiDB-lite"/>
    </source>
</evidence>
<dbReference type="STRING" id="632335.Calkr_2287"/>
<dbReference type="RefSeq" id="WP_013433461.1">
    <property type="nucleotide sequence ID" value="NC_014721.1"/>
</dbReference>
<reference evidence="2 3" key="2">
    <citation type="journal article" date="2011" name="J. Bacteriol.">
        <title>Complete genome sequences for the anaerobic, extremely thermophilic plant biomass-degrading bacteria Caldicellulosiruptor hydrothermalis, Caldicellulosiruptor kristjanssonii, Caldicellulosiruptor kronotskyensis, Caldicellulosiruptor owensenis, and Caldicellulosiruptor lactoaceticus.</title>
        <authorList>
            <person name="Blumer-Schuette S.E."/>
            <person name="Ozdemir I."/>
            <person name="Mistry D."/>
            <person name="Lucas S."/>
            <person name="Lapidus A."/>
            <person name="Cheng J.F."/>
            <person name="Goodwin L.A."/>
            <person name="Pitluck S."/>
            <person name="Land M.L."/>
            <person name="Hauser L.J."/>
            <person name="Woyke T."/>
            <person name="Mikhailova N."/>
            <person name="Pati A."/>
            <person name="Kyrpides N.C."/>
            <person name="Ivanova N."/>
            <person name="Detter J.C."/>
            <person name="Walston-Davenport K."/>
            <person name="Han S."/>
            <person name="Adams M.W."/>
            <person name="Kelly R.M."/>
        </authorList>
    </citation>
    <scope>NUCLEOTIDE SEQUENCE [LARGE SCALE GENOMIC DNA]</scope>
    <source>
        <strain evidence="3">ATCC 700853 / DSM 12137 / I77R1B</strain>
    </source>
</reference>
<organism evidence="2 3">
    <name type="scientific">Caldicellulosiruptor acetigenus (strain ATCC 700853 / DSM 12137 / I77R1B)</name>
    <name type="common">Caldicellulosiruptor kristjanssonii</name>
    <dbReference type="NCBI Taxonomy" id="632335"/>
    <lineage>
        <taxon>Bacteria</taxon>
        <taxon>Bacillati</taxon>
        <taxon>Bacillota</taxon>
        <taxon>Bacillota incertae sedis</taxon>
        <taxon>Caldicellulosiruptorales</taxon>
        <taxon>Caldicellulosiruptoraceae</taxon>
        <taxon>Caldicellulosiruptor</taxon>
    </lineage>
</organism>
<dbReference type="OrthoDB" id="1716819at2"/>
<dbReference type="KEGG" id="cki:Calkr_2287"/>
<feature type="compositionally biased region" description="Polar residues" evidence="1">
    <location>
        <begin position="118"/>
        <end position="137"/>
    </location>
</feature>
<gene>
    <name evidence="2" type="ordered locus">Calkr_2287</name>
</gene>
<accession>E4S6V8</accession>
<keyword evidence="3" id="KW-1185">Reference proteome</keyword>